<feature type="domain" description="F-box" evidence="1">
    <location>
        <begin position="1"/>
        <end position="56"/>
    </location>
</feature>
<name>A0A9P6JQE4_9AGAR</name>
<organism evidence="2 3">
    <name type="scientific">Crepidotus variabilis</name>
    <dbReference type="NCBI Taxonomy" id="179855"/>
    <lineage>
        <taxon>Eukaryota</taxon>
        <taxon>Fungi</taxon>
        <taxon>Dikarya</taxon>
        <taxon>Basidiomycota</taxon>
        <taxon>Agaricomycotina</taxon>
        <taxon>Agaricomycetes</taxon>
        <taxon>Agaricomycetidae</taxon>
        <taxon>Agaricales</taxon>
        <taxon>Agaricineae</taxon>
        <taxon>Crepidotaceae</taxon>
        <taxon>Crepidotus</taxon>
    </lineage>
</organism>
<dbReference type="SUPFAM" id="SSF52047">
    <property type="entry name" value="RNI-like"/>
    <property type="match status" value="1"/>
</dbReference>
<dbReference type="OrthoDB" id="3025297at2759"/>
<dbReference type="PROSITE" id="PS50181">
    <property type="entry name" value="FBOX"/>
    <property type="match status" value="1"/>
</dbReference>
<dbReference type="Proteomes" id="UP000807306">
    <property type="component" value="Unassembled WGS sequence"/>
</dbReference>
<evidence type="ECO:0000313" key="2">
    <source>
        <dbReference type="EMBL" id="KAF9529547.1"/>
    </source>
</evidence>
<protein>
    <recommendedName>
        <fullName evidence="1">F-box domain-containing protein</fullName>
    </recommendedName>
</protein>
<dbReference type="InterPro" id="IPR001810">
    <property type="entry name" value="F-box_dom"/>
</dbReference>
<keyword evidence="3" id="KW-1185">Reference proteome</keyword>
<proteinExistence type="predicted"/>
<reference evidence="2" key="1">
    <citation type="submission" date="2020-11" db="EMBL/GenBank/DDBJ databases">
        <authorList>
            <consortium name="DOE Joint Genome Institute"/>
            <person name="Ahrendt S."/>
            <person name="Riley R."/>
            <person name="Andreopoulos W."/>
            <person name="Labutti K."/>
            <person name="Pangilinan J."/>
            <person name="Ruiz-Duenas F.J."/>
            <person name="Barrasa J.M."/>
            <person name="Sanchez-Garcia M."/>
            <person name="Camarero S."/>
            <person name="Miyauchi S."/>
            <person name="Serrano A."/>
            <person name="Linde D."/>
            <person name="Babiker R."/>
            <person name="Drula E."/>
            <person name="Ayuso-Fernandez I."/>
            <person name="Pacheco R."/>
            <person name="Padilla G."/>
            <person name="Ferreira P."/>
            <person name="Barriuso J."/>
            <person name="Kellner H."/>
            <person name="Castanera R."/>
            <person name="Alfaro M."/>
            <person name="Ramirez L."/>
            <person name="Pisabarro A.G."/>
            <person name="Kuo A."/>
            <person name="Tritt A."/>
            <person name="Lipzen A."/>
            <person name="He G."/>
            <person name="Yan M."/>
            <person name="Ng V."/>
            <person name="Cullen D."/>
            <person name="Martin F."/>
            <person name="Rosso M.-N."/>
            <person name="Henrissat B."/>
            <person name="Hibbett D."/>
            <person name="Martinez A.T."/>
            <person name="Grigoriev I.V."/>
        </authorList>
    </citation>
    <scope>NUCLEOTIDE SEQUENCE</scope>
    <source>
        <strain evidence="2">CBS 506.95</strain>
    </source>
</reference>
<sequence length="418" mass="47367">MPTAALNMEIFEAILDHLPLADLQNVNLVCRSFNTEARRIIYKNLSFQGKNSYNKLEQLNQASVDIKVCIRKLSLAIGRSCPRSLSRSVTQQLLQLISSLPNLNTFAFKEVDHCIIDPTLATGLSELAHALGSMFLTQLKIRLDFCDRISGVPTAGPKNLKSLSVGWFMGDNIQDRGSSANHLYRFIAPSLPTLVKLQLTFCPFAFSDTHNLDVWLLASAVNLRQFDYTLQGNDDQFVDIIPQIFPKLLSLAVVWRPHGQPHSIVWNVNYLNALMKNQHLQKLTLSCDFEQAAGDPLVTEHLLSWYIRCYARRLAAAKVVCQALTSLQKMNWVQTHVNHEPITTIIHPFVVEERPVQDGKAVERVVRGVMQPWMGHTRTEKTDIFDAASETMEVSSRLEDLPGDIVECDIVTWERRYR</sequence>
<dbReference type="EMBL" id="MU157845">
    <property type="protein sequence ID" value="KAF9529547.1"/>
    <property type="molecule type" value="Genomic_DNA"/>
</dbReference>
<evidence type="ECO:0000259" key="1">
    <source>
        <dbReference type="PROSITE" id="PS50181"/>
    </source>
</evidence>
<gene>
    <name evidence="2" type="ORF">CPB83DRAFT_926316</name>
</gene>
<accession>A0A9P6JQE4</accession>
<comment type="caution">
    <text evidence="2">The sequence shown here is derived from an EMBL/GenBank/DDBJ whole genome shotgun (WGS) entry which is preliminary data.</text>
</comment>
<evidence type="ECO:0000313" key="3">
    <source>
        <dbReference type="Proteomes" id="UP000807306"/>
    </source>
</evidence>
<dbReference type="AlphaFoldDB" id="A0A9P6JQE4"/>